<evidence type="ECO:0000313" key="2">
    <source>
        <dbReference type="EMBL" id="KAA1064214.1"/>
    </source>
</evidence>
<protein>
    <submittedName>
        <fullName evidence="2">Uncharacterized protein</fullName>
    </submittedName>
</protein>
<sequence length="104" mass="11262">MKSLGLQRRFYWQSQSSIGLVAVVPTVRTSAKSLISSLVIEANRSRSHRTCPKPLFPSLKQSPAPTEDPCGLPSGLSLARPVVRLAVAPAPQVFAIYEQGARHP</sequence>
<dbReference type="EMBL" id="VDEP01000514">
    <property type="protein sequence ID" value="KAA1064214.1"/>
    <property type="molecule type" value="Genomic_DNA"/>
</dbReference>
<comment type="caution">
    <text evidence="2">The sequence shown here is derived from an EMBL/GenBank/DDBJ whole genome shotgun (WGS) entry which is preliminary data.</text>
</comment>
<evidence type="ECO:0000313" key="3">
    <source>
        <dbReference type="Proteomes" id="UP000325313"/>
    </source>
</evidence>
<organism evidence="2 3">
    <name type="scientific">Puccinia graminis f. sp. tritici</name>
    <dbReference type="NCBI Taxonomy" id="56615"/>
    <lineage>
        <taxon>Eukaryota</taxon>
        <taxon>Fungi</taxon>
        <taxon>Dikarya</taxon>
        <taxon>Basidiomycota</taxon>
        <taxon>Pucciniomycotina</taxon>
        <taxon>Pucciniomycetes</taxon>
        <taxon>Pucciniales</taxon>
        <taxon>Pucciniaceae</taxon>
        <taxon>Puccinia</taxon>
    </lineage>
</organism>
<proteinExistence type="predicted"/>
<feature type="region of interest" description="Disordered" evidence="1">
    <location>
        <begin position="51"/>
        <end position="71"/>
    </location>
</feature>
<name>A0A5B0LL73_PUCGR</name>
<dbReference type="Proteomes" id="UP000325313">
    <property type="component" value="Unassembled WGS sequence"/>
</dbReference>
<accession>A0A5B0LL73</accession>
<reference evidence="2 3" key="1">
    <citation type="submission" date="2019-05" db="EMBL/GenBank/DDBJ databases">
        <title>Emergence of the Ug99 lineage of the wheat stem rust pathogen through somatic hybridization.</title>
        <authorList>
            <person name="Li F."/>
            <person name="Upadhyaya N.M."/>
            <person name="Sperschneider J."/>
            <person name="Matny O."/>
            <person name="Nguyen-Phuc H."/>
            <person name="Mago R."/>
            <person name="Raley C."/>
            <person name="Miller M.E."/>
            <person name="Silverstein K.A.T."/>
            <person name="Henningsen E."/>
            <person name="Hirsch C.D."/>
            <person name="Visser B."/>
            <person name="Pretorius Z.A."/>
            <person name="Steffenson B.J."/>
            <person name="Schwessinger B."/>
            <person name="Dodds P.N."/>
            <person name="Figueroa M."/>
        </authorList>
    </citation>
    <scope>NUCLEOTIDE SEQUENCE [LARGE SCALE GENOMIC DNA]</scope>
    <source>
        <strain evidence="2 3">Ug99</strain>
    </source>
</reference>
<evidence type="ECO:0000256" key="1">
    <source>
        <dbReference type="SAM" id="MobiDB-lite"/>
    </source>
</evidence>
<dbReference type="AlphaFoldDB" id="A0A5B0LL73"/>
<gene>
    <name evidence="2" type="ORF">PGTUg99_010744</name>
</gene>